<sequence>MAIELETFLGEWRDSLGNLVEVDWAKPGSRGGQLNVLLSKPRSNRDPIRLDVKSVGRGRFVCGHYDLDLEDSNTYRIVWADSRNRGKNSVWQREGAARESSRGGGDYGRESRSGGSRASGSEASFHDTRPPGSWVGAGSSITPSWSASHGLPSPAAYWATAAGGPGSWAPLPAPRSAAASAAPTPGAWVPPPLTSVPTGGGPSLLESAPAAYALTNGSSGHELVEELAGGSSQPEWRISRPAPAATSRPTPLVDEMEEFDRMLLLSEAGPSPASTSPAAPPWAAPVGPSPANTSPAVPLWEAQAGPSPTSFAPEAGAGLGATVFGGSAASAGLGAAVIGSSAAVAPSPTAPEPEVKLSVESLAAPEVSAPATGASSAVSAPAKVASSADPRRRQPEPAVSEAPANAATPSAASRDPRKK</sequence>
<feature type="compositionally biased region" description="Low complexity" evidence="1">
    <location>
        <begin position="268"/>
        <end position="277"/>
    </location>
</feature>
<gene>
    <name evidence="2" type="ORF">PGLA1383_LOCUS53283</name>
</gene>
<dbReference type="OrthoDB" id="417805at2759"/>
<evidence type="ECO:0000256" key="1">
    <source>
        <dbReference type="SAM" id="MobiDB-lite"/>
    </source>
</evidence>
<comment type="caution">
    <text evidence="2">The sequence shown here is derived from an EMBL/GenBank/DDBJ whole genome shotgun (WGS) entry which is preliminary data.</text>
</comment>
<protein>
    <submittedName>
        <fullName evidence="2">Uncharacterized protein</fullName>
    </submittedName>
</protein>
<organism evidence="2 3">
    <name type="scientific">Polarella glacialis</name>
    <name type="common">Dinoflagellate</name>
    <dbReference type="NCBI Taxonomy" id="89957"/>
    <lineage>
        <taxon>Eukaryota</taxon>
        <taxon>Sar</taxon>
        <taxon>Alveolata</taxon>
        <taxon>Dinophyceae</taxon>
        <taxon>Suessiales</taxon>
        <taxon>Suessiaceae</taxon>
        <taxon>Polarella</taxon>
    </lineage>
</organism>
<evidence type="ECO:0000313" key="2">
    <source>
        <dbReference type="EMBL" id="CAE8637986.1"/>
    </source>
</evidence>
<feature type="compositionally biased region" description="Basic and acidic residues" evidence="1">
    <location>
        <begin position="95"/>
        <end position="112"/>
    </location>
</feature>
<feature type="compositionally biased region" description="Low complexity" evidence="1">
    <location>
        <begin position="113"/>
        <end position="123"/>
    </location>
</feature>
<proteinExistence type="predicted"/>
<feature type="region of interest" description="Disordered" evidence="1">
    <location>
        <begin position="224"/>
        <end position="249"/>
    </location>
</feature>
<dbReference type="AlphaFoldDB" id="A0A813HJV3"/>
<reference evidence="2" key="1">
    <citation type="submission" date="2021-02" db="EMBL/GenBank/DDBJ databases">
        <authorList>
            <person name="Dougan E. K."/>
            <person name="Rhodes N."/>
            <person name="Thang M."/>
            <person name="Chan C."/>
        </authorList>
    </citation>
    <scope>NUCLEOTIDE SEQUENCE</scope>
</reference>
<feature type="region of interest" description="Disordered" evidence="1">
    <location>
        <begin position="364"/>
        <end position="419"/>
    </location>
</feature>
<feature type="compositionally biased region" description="Low complexity" evidence="1">
    <location>
        <begin position="402"/>
        <end position="413"/>
    </location>
</feature>
<name>A0A813HJV3_POLGL</name>
<accession>A0A813HJV3</accession>
<feature type="region of interest" description="Disordered" evidence="1">
    <location>
        <begin position="267"/>
        <end position="295"/>
    </location>
</feature>
<feature type="compositionally biased region" description="Low complexity" evidence="1">
    <location>
        <begin position="374"/>
        <end position="388"/>
    </location>
</feature>
<evidence type="ECO:0000313" key="3">
    <source>
        <dbReference type="Proteomes" id="UP000654075"/>
    </source>
</evidence>
<dbReference type="Proteomes" id="UP000654075">
    <property type="component" value="Unassembled WGS sequence"/>
</dbReference>
<dbReference type="EMBL" id="CAJNNV010031828">
    <property type="protein sequence ID" value="CAE8637986.1"/>
    <property type="molecule type" value="Genomic_DNA"/>
</dbReference>
<feature type="region of interest" description="Disordered" evidence="1">
    <location>
        <begin position="88"/>
        <end position="138"/>
    </location>
</feature>
<feature type="non-terminal residue" evidence="2">
    <location>
        <position position="419"/>
    </location>
</feature>
<keyword evidence="3" id="KW-1185">Reference proteome</keyword>
<feature type="compositionally biased region" description="Low complexity" evidence="1">
    <location>
        <begin position="239"/>
        <end position="249"/>
    </location>
</feature>